<accession>A0ABR7NK99</accession>
<sequence>MKLETLQSIRERRSIRAYRPEQISREELDTVLEAGTWAPTGMGRQSPKMVAVQDPETIALLSRLNARVLGSDTDPFYGAPTAVVVFADPEVPTWLEDGSLVMGTLLLAAHAAGLGSCWIHRARQVFETAEGKALMKRWGIPDRFVGVGHCILGYAAGEAPQPKPRKADYIVRD</sequence>
<dbReference type="Proteomes" id="UP000658131">
    <property type="component" value="Unassembled WGS sequence"/>
</dbReference>
<feature type="domain" description="Nitroreductase" evidence="3">
    <location>
        <begin position="9"/>
        <end position="64"/>
    </location>
</feature>
<keyword evidence="5" id="KW-1185">Reference proteome</keyword>
<evidence type="ECO:0000313" key="4">
    <source>
        <dbReference type="EMBL" id="MBC8576267.1"/>
    </source>
</evidence>
<evidence type="ECO:0000313" key="5">
    <source>
        <dbReference type="Proteomes" id="UP000658131"/>
    </source>
</evidence>
<dbReference type="PANTHER" id="PTHR43673">
    <property type="entry name" value="NAD(P)H NITROREDUCTASE YDGI-RELATED"/>
    <property type="match status" value="1"/>
</dbReference>
<dbReference type="InterPro" id="IPR029479">
    <property type="entry name" value="Nitroreductase"/>
</dbReference>
<organism evidence="4 5">
    <name type="scientific">Yanshouia hominis</name>
    <dbReference type="NCBI Taxonomy" id="2763673"/>
    <lineage>
        <taxon>Bacteria</taxon>
        <taxon>Bacillati</taxon>
        <taxon>Bacillota</taxon>
        <taxon>Clostridia</taxon>
        <taxon>Eubacteriales</taxon>
        <taxon>Oscillospiraceae</taxon>
        <taxon>Yanshouia</taxon>
    </lineage>
</organism>
<evidence type="ECO:0000256" key="1">
    <source>
        <dbReference type="ARBA" id="ARBA00007118"/>
    </source>
</evidence>
<dbReference type="Gene3D" id="3.40.109.10">
    <property type="entry name" value="NADH Oxidase"/>
    <property type="match status" value="1"/>
</dbReference>
<proteinExistence type="inferred from homology"/>
<evidence type="ECO:0000259" key="3">
    <source>
        <dbReference type="Pfam" id="PF00881"/>
    </source>
</evidence>
<dbReference type="InterPro" id="IPR000415">
    <property type="entry name" value="Nitroreductase-like"/>
</dbReference>
<gene>
    <name evidence="4" type="ORF">H8717_07595</name>
</gene>
<comment type="caution">
    <text evidence="4">The sequence shown here is derived from an EMBL/GenBank/DDBJ whole genome shotgun (WGS) entry which is preliminary data.</text>
</comment>
<dbReference type="Pfam" id="PF00881">
    <property type="entry name" value="Nitroreductase"/>
    <property type="match status" value="2"/>
</dbReference>
<dbReference type="RefSeq" id="WP_262399803.1">
    <property type="nucleotide sequence ID" value="NZ_JACRTB010000010.1"/>
</dbReference>
<dbReference type="SUPFAM" id="SSF55469">
    <property type="entry name" value="FMN-dependent nitroreductase-like"/>
    <property type="match status" value="1"/>
</dbReference>
<protein>
    <submittedName>
        <fullName evidence="4">Nitroreductase family protein</fullName>
    </submittedName>
</protein>
<feature type="domain" description="Nitroreductase" evidence="3">
    <location>
        <begin position="76"/>
        <end position="154"/>
    </location>
</feature>
<keyword evidence="2" id="KW-0560">Oxidoreductase</keyword>
<dbReference type="PANTHER" id="PTHR43673:SF10">
    <property type="entry name" value="NADH DEHYDROGENASE_NAD(P)H NITROREDUCTASE XCC3605-RELATED"/>
    <property type="match status" value="1"/>
</dbReference>
<reference evidence="4 5" key="1">
    <citation type="submission" date="2020-08" db="EMBL/GenBank/DDBJ databases">
        <title>Genome public.</title>
        <authorList>
            <person name="Liu C."/>
            <person name="Sun Q."/>
        </authorList>
    </citation>
    <scope>NUCLEOTIDE SEQUENCE [LARGE SCALE GENOMIC DNA]</scope>
    <source>
        <strain evidence="4 5">BX1</strain>
    </source>
</reference>
<comment type="similarity">
    <text evidence="1">Belongs to the nitroreductase family.</text>
</comment>
<evidence type="ECO:0000256" key="2">
    <source>
        <dbReference type="ARBA" id="ARBA00023002"/>
    </source>
</evidence>
<name>A0ABR7NK99_9FIRM</name>
<dbReference type="EMBL" id="JACRTB010000010">
    <property type="protein sequence ID" value="MBC8576267.1"/>
    <property type="molecule type" value="Genomic_DNA"/>
</dbReference>